<name>A0A2T0BDS1_9CLOT</name>
<evidence type="ECO:0000313" key="2">
    <source>
        <dbReference type="Proteomes" id="UP000239471"/>
    </source>
</evidence>
<dbReference type="Gene3D" id="3.50.50.60">
    <property type="entry name" value="FAD/NAD(P)-binding domain"/>
    <property type="match status" value="3"/>
</dbReference>
<protein>
    <submittedName>
        <fullName evidence="1">Oleate hydratase</fullName>
        <ecNumber evidence="1">4.2.1.53</ecNumber>
    </submittedName>
</protein>
<dbReference type="GO" id="GO:0071949">
    <property type="term" value="F:FAD binding"/>
    <property type="evidence" value="ECO:0007669"/>
    <property type="project" value="InterPro"/>
</dbReference>
<sequence>MKFNFDQTIDVEKTNAYMVGAGLASMAAAIFLIRDGHVPGKNIHIYEELNITGGSMDGNGNTEDGYVIRGGRMFDREAYTCTFGIMESIPSLTDPKVSILDEFNAFNKKIHTHAKARLIDNDANILDVSTLGLDREDRMALMDIMINSEDSLGTKTIKECFPEAFFKTNFWLQWTTLFAFETWHSAVELKRYLHRFIQELPRLSDLSGIRRTPYNQYDSMLLPMTKWLKEQGVNFELNCRVLDLEFKPSDTETTVTAFKCIKDGKETRIEVGEGDLAFATIGSLTAGTSLGSMTTAPVINDKHVGGAWDLWEKIAVGRPEFGNPKVFDERVEESMWESFTVTLKDPTMYKKIIEFSGNQPGTGAHMTFRDSSWLMTIVLHNQPHFLSQPDEIQIIWGYSLFPYAKGDFIKKRMVDCTGEEILSEVLYHLNFKEDMKKIIKTSICIPCILPFTTAQFLTRVNGDRPKNIPEGSTNLALLGQFCEIKDDVVFTMDYSVRGAQIAVYKFLNLNKRLTPIYKGQNDVRVLLNSALEMMKDDNLREEIGAIKSMLLK</sequence>
<dbReference type="EMBL" id="PVXQ01000021">
    <property type="protein sequence ID" value="PRR82014.1"/>
    <property type="molecule type" value="Genomic_DNA"/>
</dbReference>
<dbReference type="InterPro" id="IPR010354">
    <property type="entry name" value="Oleate_hydratase"/>
</dbReference>
<keyword evidence="2" id="KW-1185">Reference proteome</keyword>
<reference evidence="1 2" key="1">
    <citation type="submission" date="2018-03" db="EMBL/GenBank/DDBJ databases">
        <title>Genome sequence of Clostridium vincentii DSM 10228.</title>
        <authorList>
            <person name="Poehlein A."/>
            <person name="Daniel R."/>
        </authorList>
    </citation>
    <scope>NUCLEOTIDE SEQUENCE [LARGE SCALE GENOMIC DNA]</scope>
    <source>
        <strain evidence="1 2">DSM 10228</strain>
    </source>
</reference>
<dbReference type="GO" id="GO:0006631">
    <property type="term" value="P:fatty acid metabolic process"/>
    <property type="evidence" value="ECO:0007669"/>
    <property type="project" value="InterPro"/>
</dbReference>
<dbReference type="EC" id="4.2.1.53" evidence="1"/>
<dbReference type="Pfam" id="PF06100">
    <property type="entry name" value="MCRA"/>
    <property type="match status" value="1"/>
</dbReference>
<comment type="caution">
    <text evidence="1">The sequence shown here is derived from an EMBL/GenBank/DDBJ whole genome shotgun (WGS) entry which is preliminary data.</text>
</comment>
<dbReference type="InterPro" id="IPR036188">
    <property type="entry name" value="FAD/NAD-bd_sf"/>
</dbReference>
<keyword evidence="1" id="KW-0456">Lyase</keyword>
<dbReference type="PANTHER" id="PTHR37417:SF2">
    <property type="entry name" value="67 KDA MYOSIN-CROSS-REACTIVE ANTIGEN FAMILY PROTEIN (AFU_ORTHOLOGUE AFUA_5G09970)"/>
    <property type="match status" value="1"/>
</dbReference>
<organism evidence="1 2">
    <name type="scientific">Clostridium vincentii</name>
    <dbReference type="NCBI Taxonomy" id="52704"/>
    <lineage>
        <taxon>Bacteria</taxon>
        <taxon>Bacillati</taxon>
        <taxon>Bacillota</taxon>
        <taxon>Clostridia</taxon>
        <taxon>Eubacteriales</taxon>
        <taxon>Clostridiaceae</taxon>
        <taxon>Clostridium</taxon>
    </lineage>
</organism>
<dbReference type="PANTHER" id="PTHR37417">
    <property type="entry name" value="67 KDA MYOSIN-CROSS-REACTIVE ANTIGEN FAMILY PROTEIN (AFU_ORTHOLOGUE AFUA_5G09970)"/>
    <property type="match status" value="1"/>
</dbReference>
<accession>A0A2T0BDS1</accession>
<dbReference type="GO" id="GO:0050151">
    <property type="term" value="F:oleate hydratase activity"/>
    <property type="evidence" value="ECO:0007669"/>
    <property type="project" value="UniProtKB-EC"/>
</dbReference>
<dbReference type="AlphaFoldDB" id="A0A2T0BDS1"/>
<proteinExistence type="predicted"/>
<dbReference type="Proteomes" id="UP000239471">
    <property type="component" value="Unassembled WGS sequence"/>
</dbReference>
<evidence type="ECO:0000313" key="1">
    <source>
        <dbReference type="EMBL" id="PRR82014.1"/>
    </source>
</evidence>
<dbReference type="SUPFAM" id="SSF51905">
    <property type="entry name" value="FAD/NAD(P)-binding domain"/>
    <property type="match status" value="1"/>
</dbReference>
<gene>
    <name evidence="1" type="primary">ohyA_1</name>
    <name evidence="1" type="ORF">CLVI_20790</name>
</gene>
<dbReference type="NCBIfam" id="NF010584">
    <property type="entry name" value="PRK13977.1"/>
    <property type="match status" value="1"/>
</dbReference>